<evidence type="ECO:0000313" key="11">
    <source>
        <dbReference type="EMBL" id="KJZ75724.1"/>
    </source>
</evidence>
<comment type="similarity">
    <text evidence="3">Belongs to the RBT5 family.</text>
</comment>
<keyword evidence="6" id="KW-0732">Signal</keyword>
<evidence type="ECO:0000256" key="9">
    <source>
        <dbReference type="SAM" id="MobiDB-lite"/>
    </source>
</evidence>
<keyword evidence="12" id="KW-1185">Reference proteome</keyword>
<protein>
    <recommendedName>
        <fullName evidence="10">CFEM domain-containing protein</fullName>
    </recommendedName>
</protein>
<evidence type="ECO:0000256" key="3">
    <source>
        <dbReference type="ARBA" id="ARBA00010031"/>
    </source>
</evidence>
<dbReference type="Gene3D" id="2.160.20.20">
    <property type="match status" value="1"/>
</dbReference>
<dbReference type="Pfam" id="PF05730">
    <property type="entry name" value="CFEM"/>
    <property type="match status" value="1"/>
</dbReference>
<dbReference type="PANTHER" id="PTHR35846">
    <property type="entry name" value="PROTEIN CBG05131"/>
    <property type="match status" value="1"/>
</dbReference>
<dbReference type="InterPro" id="IPR008427">
    <property type="entry name" value="Extracellular_membr_CFEM_dom"/>
</dbReference>
<keyword evidence="5" id="KW-0336">GPI-anchor</keyword>
<keyword evidence="5" id="KW-0325">Glycoprotein</keyword>
<feature type="compositionally biased region" description="Polar residues" evidence="9">
    <location>
        <begin position="495"/>
        <end position="506"/>
    </location>
</feature>
<dbReference type="EMBL" id="KQ030515">
    <property type="protein sequence ID" value="KJZ75724.1"/>
    <property type="molecule type" value="Genomic_DNA"/>
</dbReference>
<proteinExistence type="inferred from homology"/>
<feature type="compositionally biased region" description="Low complexity" evidence="9">
    <location>
        <begin position="357"/>
        <end position="408"/>
    </location>
</feature>
<dbReference type="OrthoDB" id="5431405at2759"/>
<gene>
    <name evidence="11" type="ORF">HIM_04881</name>
</gene>
<keyword evidence="8" id="KW-0449">Lipoprotein</keyword>
<evidence type="ECO:0000256" key="7">
    <source>
        <dbReference type="ARBA" id="ARBA00023157"/>
    </source>
</evidence>
<dbReference type="GO" id="GO:0005576">
    <property type="term" value="C:extracellular region"/>
    <property type="evidence" value="ECO:0007669"/>
    <property type="project" value="UniProtKB-SubCell"/>
</dbReference>
<feature type="domain" description="CFEM" evidence="10">
    <location>
        <begin position="527"/>
        <end position="590"/>
    </location>
</feature>
<organism evidence="11 12">
    <name type="scientific">Hirsutella minnesotensis 3608</name>
    <dbReference type="NCBI Taxonomy" id="1043627"/>
    <lineage>
        <taxon>Eukaryota</taxon>
        <taxon>Fungi</taxon>
        <taxon>Dikarya</taxon>
        <taxon>Ascomycota</taxon>
        <taxon>Pezizomycotina</taxon>
        <taxon>Sordariomycetes</taxon>
        <taxon>Hypocreomycetidae</taxon>
        <taxon>Hypocreales</taxon>
        <taxon>Ophiocordycipitaceae</taxon>
        <taxon>Hirsutella</taxon>
    </lineage>
</organism>
<evidence type="ECO:0000256" key="1">
    <source>
        <dbReference type="ARBA" id="ARBA00004589"/>
    </source>
</evidence>
<sequence>MKYSYAFLATAASVHQASATLELLGELGQIFMGAPKFSNPKTIQQQCNSGQSSGWNFDDVPANQPVPQYKGLSLSGFDGDGEDDTTKRDHLGRRTFLKLLSCGCQSQTSSAPSIYDKKGFTIDQVQVACTTPGNLKLSYSMPNGRTCETVSQCGPQMSTIKNNQCAGANKVSFVYLNTNKLDLLAAKLGKCKVKVYKIIWNCNSQPGQTVTQPGQTVTQPGQTVTQPGESVTQPGQTVTQPGQTVTQPGQTVTQPGQTVTQPGESVTQPGQTVTQPGQTVTQPGQSGTVTVTQPGTTITQGGSTITIPGQTVTVTQTGPIITLPATTVTQPGQTITQGGSTVTQPAQTVTLPGTTITQTMPGQTVTQPGQTVTQPGESVTQPGQTVTQPGQTVTVTQPGTTITQPGTTITQGGSIVTQPAQTITIPGQTVTVTQTGPIITLPATTVTQPGQTVTQGGSTVTQPAQTITLPGTTITQTMPGQTVTQPGQTVTQPGESVTQPGPTVTQPGRPGETGGVGIPPNGQLPCPNMLPSCINTFLDSFGKKCKNNLDVNCYCSDPKFTQALYNCFYANRNTDDDFVKAQMFFQGMCARSIPQNPNIATGGQTITSIITVTGTPRYEPSDYTTVMVPATQVMSSQTIVVTSTLAVPQVVLPAKGPGAPTPVPETQKGPLPPSEAGSPPGGGNPGTGGESGGEGSNNSGPASPAQPVLGTGTEGLAMPTGAQGMPVTAGANRVGASFAAGLVLMAAVLAL</sequence>
<evidence type="ECO:0000313" key="12">
    <source>
        <dbReference type="Proteomes" id="UP000054481"/>
    </source>
</evidence>
<dbReference type="AlphaFoldDB" id="A0A0F8A5Q2"/>
<feature type="region of interest" description="Disordered" evidence="9">
    <location>
        <begin position="656"/>
        <end position="721"/>
    </location>
</feature>
<dbReference type="PANTHER" id="PTHR35846:SF4">
    <property type="match status" value="1"/>
</dbReference>
<reference evidence="11 12" key="1">
    <citation type="journal article" date="2014" name="Genome Biol. Evol.">
        <title>Comparative genomics and transcriptomics analyses reveal divergent lifestyle features of nematode endoparasitic fungus Hirsutella minnesotensis.</title>
        <authorList>
            <person name="Lai Y."/>
            <person name="Liu K."/>
            <person name="Zhang X."/>
            <person name="Zhang X."/>
            <person name="Li K."/>
            <person name="Wang N."/>
            <person name="Shu C."/>
            <person name="Wu Y."/>
            <person name="Wang C."/>
            <person name="Bushley K.E."/>
            <person name="Xiang M."/>
            <person name="Liu X."/>
        </authorList>
    </citation>
    <scope>NUCLEOTIDE SEQUENCE [LARGE SCALE GENOMIC DNA]</scope>
    <source>
        <strain evidence="11 12">3608</strain>
    </source>
</reference>
<keyword evidence="4" id="KW-0964">Secreted</keyword>
<evidence type="ECO:0000256" key="2">
    <source>
        <dbReference type="ARBA" id="ARBA00004613"/>
    </source>
</evidence>
<evidence type="ECO:0000256" key="6">
    <source>
        <dbReference type="ARBA" id="ARBA00022729"/>
    </source>
</evidence>
<dbReference type="InterPro" id="IPR012332">
    <property type="entry name" value="Autotransporter_pectin_lyase_C"/>
</dbReference>
<feature type="compositionally biased region" description="Low complexity" evidence="9">
    <location>
        <begin position="472"/>
        <end position="494"/>
    </location>
</feature>
<evidence type="ECO:0000259" key="10">
    <source>
        <dbReference type="Pfam" id="PF05730"/>
    </source>
</evidence>
<keyword evidence="5" id="KW-0472">Membrane</keyword>
<dbReference type="Proteomes" id="UP000054481">
    <property type="component" value="Unassembled WGS sequence"/>
</dbReference>
<dbReference type="GO" id="GO:0098552">
    <property type="term" value="C:side of membrane"/>
    <property type="evidence" value="ECO:0007669"/>
    <property type="project" value="UniProtKB-KW"/>
</dbReference>
<evidence type="ECO:0000256" key="4">
    <source>
        <dbReference type="ARBA" id="ARBA00022525"/>
    </source>
</evidence>
<feature type="compositionally biased region" description="Gly residues" evidence="9">
    <location>
        <begin position="679"/>
        <end position="695"/>
    </location>
</feature>
<evidence type="ECO:0000256" key="8">
    <source>
        <dbReference type="ARBA" id="ARBA00023288"/>
    </source>
</evidence>
<comment type="subcellular location">
    <subcellularLocation>
        <location evidence="1">Membrane</location>
        <topology evidence="1">Lipid-anchor</topology>
        <topology evidence="1">GPI-anchor</topology>
    </subcellularLocation>
    <subcellularLocation>
        <location evidence="2">Secreted</location>
    </subcellularLocation>
</comment>
<feature type="region of interest" description="Disordered" evidence="9">
    <location>
        <begin position="355"/>
        <end position="408"/>
    </location>
</feature>
<keyword evidence="7" id="KW-1015">Disulfide bond</keyword>
<feature type="region of interest" description="Disordered" evidence="9">
    <location>
        <begin position="472"/>
        <end position="517"/>
    </location>
</feature>
<evidence type="ECO:0000256" key="5">
    <source>
        <dbReference type="ARBA" id="ARBA00022622"/>
    </source>
</evidence>
<feature type="region of interest" description="Disordered" evidence="9">
    <location>
        <begin position="209"/>
        <end position="288"/>
    </location>
</feature>
<accession>A0A0F8A5Q2</accession>
<name>A0A0F8A5Q2_9HYPO</name>